<dbReference type="Gene3D" id="3.90.1150.10">
    <property type="entry name" value="Aspartate Aminotransferase, domain 1"/>
    <property type="match status" value="1"/>
</dbReference>
<dbReference type="SUPFAM" id="SSF53383">
    <property type="entry name" value="PLP-dependent transferases"/>
    <property type="match status" value="1"/>
</dbReference>
<comment type="cofactor">
    <cofactor evidence="1 5">
        <name>pyridoxal 5'-phosphate</name>
        <dbReference type="ChEBI" id="CHEBI:597326"/>
    </cofactor>
</comment>
<evidence type="ECO:0000256" key="3">
    <source>
        <dbReference type="ARBA" id="ARBA00022898"/>
    </source>
</evidence>
<dbReference type="KEGG" id="mzh:Mzhil_1846"/>
<evidence type="ECO:0000256" key="2">
    <source>
        <dbReference type="ARBA" id="ARBA00022679"/>
    </source>
</evidence>
<gene>
    <name evidence="6" type="ordered locus">Mzhil_1846</name>
</gene>
<dbReference type="Pfam" id="PF05889">
    <property type="entry name" value="SepSecS"/>
    <property type="match status" value="1"/>
</dbReference>
<feature type="modified residue" description="N6-(pyridoxal phosphate)lysine" evidence="5">
    <location>
        <position position="222"/>
    </location>
</feature>
<dbReference type="EC" id="2.5.1.73" evidence="5"/>
<evidence type="ECO:0000313" key="6">
    <source>
        <dbReference type="EMBL" id="AEH61681.1"/>
    </source>
</evidence>
<comment type="catalytic activity">
    <reaction evidence="5">
        <text>O-phospho-L-seryl-tRNA(Cys) + hydrogen sulfide + H(+) = L-cysteinyl-tRNA(Cys) + phosphate</text>
        <dbReference type="Rhea" id="RHEA:25686"/>
        <dbReference type="Rhea" id="RHEA-COMP:9679"/>
        <dbReference type="Rhea" id="RHEA-COMP:9719"/>
        <dbReference type="ChEBI" id="CHEBI:15378"/>
        <dbReference type="ChEBI" id="CHEBI:29919"/>
        <dbReference type="ChEBI" id="CHEBI:43474"/>
        <dbReference type="ChEBI" id="CHEBI:78517"/>
        <dbReference type="ChEBI" id="CHEBI:78551"/>
        <dbReference type="EC" id="2.5.1.73"/>
    </reaction>
</comment>
<dbReference type="HOGENOM" id="CLU_060476_0_0_2"/>
<evidence type="ECO:0000313" key="7">
    <source>
        <dbReference type="Proteomes" id="UP000006622"/>
    </source>
</evidence>
<dbReference type="Proteomes" id="UP000006622">
    <property type="component" value="Chromosome"/>
</dbReference>
<dbReference type="STRING" id="679901.Mzhil_1846"/>
<dbReference type="InterPro" id="IPR015424">
    <property type="entry name" value="PyrdxlP-dep_Trfase"/>
</dbReference>
<keyword evidence="2 5" id="KW-0808">Transferase</keyword>
<dbReference type="HAMAP" id="MF_01675">
    <property type="entry name" value="Sep_Cys_tRNA_synth"/>
    <property type="match status" value="1"/>
</dbReference>
<feature type="binding site" evidence="5">
    <location>
        <begin position="219"/>
        <end position="221"/>
    </location>
    <ligand>
        <name>pyridoxal 5'-phosphate</name>
        <dbReference type="ChEBI" id="CHEBI:597326"/>
    </ligand>
</feature>
<dbReference type="GO" id="GO:0043766">
    <property type="term" value="F:Sep-tRNA:Cys-tRNA synthase activity"/>
    <property type="evidence" value="ECO:0007669"/>
    <property type="project" value="UniProtKB-UniRule"/>
</dbReference>
<dbReference type="NCBIfam" id="TIGR02539">
    <property type="entry name" value="SepCysS"/>
    <property type="match status" value="1"/>
</dbReference>
<dbReference type="PANTHER" id="PTHR43586">
    <property type="entry name" value="CYSTEINE DESULFURASE"/>
    <property type="match status" value="1"/>
</dbReference>
<accession>F7XQS5</accession>
<dbReference type="OrthoDB" id="5817at2157"/>
<dbReference type="InterPro" id="IPR015422">
    <property type="entry name" value="PyrdxlP-dep_Trfase_small"/>
</dbReference>
<dbReference type="PANTHER" id="PTHR43586:SF3">
    <property type="entry name" value="O-PHOSPHO-L-SERYL-TRNA:CYS-TRNA SYNTHASE"/>
    <property type="match status" value="1"/>
</dbReference>
<protein>
    <recommendedName>
        <fullName evidence="5">O-phospho-L-seryl-tRNA:Cys-tRNA synthase</fullName>
        <ecNumber evidence="5">2.5.1.73</ecNumber>
    </recommendedName>
    <alternativeName>
        <fullName evidence="5">Sep-tRNA:Cys-tRNA synthase</fullName>
        <shortName evidence="5">SepCysS</shortName>
    </alternativeName>
</protein>
<sequence length="384" mass="42368">MELDENSLQKFGYIRRETSGSINIDPLQTGGMLTEAARRALVEWGDGYSVCDFCPGTVDIIKKPPINEFVHKALPSFLGIDEVRVTTGAREAKFAIMNSFRNKGDTVLLDGLAHYSSHLAAQRAGLLIEKVPSSASPEYTIDPEDYGHCIEKIIQKTGKPPVLALLTYPDGNYGNIPDASKIASVCHEYDVPLILNGAYSVGRMPVDAGKIGADFIVGSGHKSMASAGPIGILGASEEYADIVFRKSPTHKKKEIEMLGCTARGVSIMTMLASFPAVVKRIREWNREVENARWFSEQLGNMGIRQMGEIPHNHDLMFFEAPILYEISQNAKGGRYFLYKELKARKIHGIKPGLTKNFKLSTYGVGREKLSSVVDAFDEIIKKHD</sequence>
<keyword evidence="3 5" id="KW-0663">Pyridoxal phosphate</keyword>
<dbReference type="AlphaFoldDB" id="F7XQS5"/>
<proteinExistence type="inferred from homology"/>
<feature type="binding site" evidence="5">
    <location>
        <begin position="89"/>
        <end position="90"/>
    </location>
    <ligand>
        <name>pyridoxal 5'-phosphate</name>
        <dbReference type="ChEBI" id="CHEBI:597326"/>
    </ligand>
</feature>
<dbReference type="Gene3D" id="3.40.640.10">
    <property type="entry name" value="Type I PLP-dependent aspartate aminotransferase-like (Major domain)"/>
    <property type="match status" value="1"/>
</dbReference>
<dbReference type="InterPro" id="IPR013375">
    <property type="entry name" value="Sep_Cys-tRNA_synth_arc"/>
</dbReference>
<dbReference type="GO" id="GO:0006412">
    <property type="term" value="P:translation"/>
    <property type="evidence" value="ECO:0007669"/>
    <property type="project" value="UniProtKB-KW"/>
</dbReference>
<comment type="function">
    <text evidence="5">Converts O-phospho-L-seryl-tRNA(Cys) (Sep-tRNA(Cys)) to L-cysteinyl-tRNA(Cys) (Cys-tRNA(Cys)).</text>
</comment>
<feature type="binding site" evidence="5">
    <location>
        <position position="196"/>
    </location>
    <ligand>
        <name>pyridoxal 5'-phosphate</name>
        <dbReference type="ChEBI" id="CHEBI:597326"/>
    </ligand>
</feature>
<dbReference type="GeneID" id="10823490"/>
<organism evidence="6 7">
    <name type="scientific">Methanosalsum zhilinae (strain DSM 4017 / NBRC 107636 / OCM 62 / WeN5)</name>
    <name type="common">Methanohalophilus zhilinae</name>
    <dbReference type="NCBI Taxonomy" id="679901"/>
    <lineage>
        <taxon>Archaea</taxon>
        <taxon>Methanobacteriati</taxon>
        <taxon>Methanobacteriota</taxon>
        <taxon>Stenosarchaea group</taxon>
        <taxon>Methanomicrobia</taxon>
        <taxon>Methanosarcinales</taxon>
        <taxon>Methanosarcinaceae</taxon>
        <taxon>Methanosalsum</taxon>
    </lineage>
</organism>
<keyword evidence="7" id="KW-1185">Reference proteome</keyword>
<dbReference type="EMBL" id="CP002101">
    <property type="protein sequence ID" value="AEH61681.1"/>
    <property type="molecule type" value="Genomic_DNA"/>
</dbReference>
<comment type="similarity">
    <text evidence="5">Belongs to the SepCysS family.</text>
</comment>
<reference evidence="6" key="1">
    <citation type="submission" date="2010-07" db="EMBL/GenBank/DDBJ databases">
        <title>The complete genome of Methanosalsum zhilinae DSM 4017.</title>
        <authorList>
            <consortium name="US DOE Joint Genome Institute (JGI-PGF)"/>
            <person name="Lucas S."/>
            <person name="Copeland A."/>
            <person name="Lapidus A."/>
            <person name="Glavina del Rio T."/>
            <person name="Dalin E."/>
            <person name="Tice H."/>
            <person name="Bruce D."/>
            <person name="Goodwin L."/>
            <person name="Pitluck S."/>
            <person name="Kyrpides N."/>
            <person name="Mavromatis K."/>
            <person name="Ovchinnikova G."/>
            <person name="Daligault H."/>
            <person name="Detter J.C."/>
            <person name="Han C."/>
            <person name="Tapia R."/>
            <person name="Larimer F."/>
            <person name="Land M."/>
            <person name="Hauser L."/>
            <person name="Markowitz V."/>
            <person name="Cheng J.-F."/>
            <person name="Hugenholtz P."/>
            <person name="Woyke T."/>
            <person name="Wu D."/>
            <person name="Spring S."/>
            <person name="Schueler E."/>
            <person name="Brambilla E."/>
            <person name="Klenk H.-P."/>
            <person name="Eisen J.A."/>
        </authorList>
    </citation>
    <scope>NUCLEOTIDE SEQUENCE</scope>
    <source>
        <strain evidence="6">DSM 4017</strain>
    </source>
</reference>
<dbReference type="InterPro" id="IPR008829">
    <property type="entry name" value="SepSecS/SepCysS"/>
</dbReference>
<dbReference type="InterPro" id="IPR015421">
    <property type="entry name" value="PyrdxlP-dep_Trfase_major"/>
</dbReference>
<dbReference type="NCBIfam" id="NF006810">
    <property type="entry name" value="PRK09331.1"/>
    <property type="match status" value="1"/>
</dbReference>
<comment type="subunit">
    <text evidence="5">Homodimer. Interacts with SepRS.</text>
</comment>
<evidence type="ECO:0000256" key="4">
    <source>
        <dbReference type="ARBA" id="ARBA00022917"/>
    </source>
</evidence>
<evidence type="ECO:0000256" key="1">
    <source>
        <dbReference type="ARBA" id="ARBA00001933"/>
    </source>
</evidence>
<evidence type="ECO:0000256" key="5">
    <source>
        <dbReference type="HAMAP-Rule" id="MF_01675"/>
    </source>
</evidence>
<dbReference type="RefSeq" id="WP_013899117.1">
    <property type="nucleotide sequence ID" value="NC_015676.1"/>
</dbReference>
<name>F7XQS5_METZD</name>
<keyword evidence="4 5" id="KW-0648">Protein biosynthesis</keyword>